<protein>
    <submittedName>
        <fullName evidence="2">UDP-glucose 4-epimerase</fullName>
        <ecNumber evidence="2">5.1.3.2</ecNumber>
    </submittedName>
</protein>
<dbReference type="EMBL" id="CP075587">
    <property type="protein sequence ID" value="QYF48112.1"/>
    <property type="molecule type" value="Genomic_DNA"/>
</dbReference>
<evidence type="ECO:0000313" key="3">
    <source>
        <dbReference type="Proteomes" id="UP000826014"/>
    </source>
</evidence>
<name>A0ABX8V0T7_9BACT</name>
<keyword evidence="2" id="KW-0413">Isomerase</keyword>
<evidence type="ECO:0000259" key="1">
    <source>
        <dbReference type="Pfam" id="PF01370"/>
    </source>
</evidence>
<keyword evidence="3" id="KW-1185">Reference proteome</keyword>
<sequence length="297" mass="32711">MKLLVTGSAGLIGSALSSALKKRGIKVIGIDIKAQSNCEDYGDILDYNRVLDAASQVDGIVHLAAVSRVIWGEENPKFCWETNVEGTKHILEAALESPLKPWVLYGSSREVYGQQERLPVKETAPLAPVNIYGESKVAAEQAVKNAVKRGLKGSIVRFSNVFGSVNDHHDRVIPAFCLAAFYGTPIRIDGRENLFDFTFIDDVVRGMLSYIDILNKSPIPLMPIHFTTGLGVSLEEAAFYAQEASVHNIEIIEAPSRSFDVSKFSGETSRAREILKWKASVHLREGIHQMLNQLKSS</sequence>
<dbReference type="PANTHER" id="PTHR43245">
    <property type="entry name" value="BIFUNCTIONAL POLYMYXIN RESISTANCE PROTEIN ARNA"/>
    <property type="match status" value="1"/>
</dbReference>
<dbReference type="InterPro" id="IPR050177">
    <property type="entry name" value="Lipid_A_modif_metabolic_enz"/>
</dbReference>
<dbReference type="Proteomes" id="UP000826014">
    <property type="component" value="Chromosome"/>
</dbReference>
<gene>
    <name evidence="2" type="ORF">RHABOEDO_000212</name>
</gene>
<dbReference type="Gene3D" id="3.40.50.720">
    <property type="entry name" value="NAD(P)-binding Rossmann-like Domain"/>
    <property type="match status" value="1"/>
</dbReference>
<organism evidence="2 3">
    <name type="scientific">Candidatus Rhabdochlamydia oedothoracis</name>
    <dbReference type="NCBI Taxonomy" id="2720720"/>
    <lineage>
        <taxon>Bacteria</taxon>
        <taxon>Pseudomonadati</taxon>
        <taxon>Chlamydiota</taxon>
        <taxon>Chlamydiia</taxon>
        <taxon>Parachlamydiales</taxon>
        <taxon>Candidatus Rhabdochlamydiaceae</taxon>
        <taxon>Candidatus Rhabdochlamydia</taxon>
    </lineage>
</organism>
<dbReference type="GO" id="GO:0003978">
    <property type="term" value="F:UDP-glucose 4-epimerase activity"/>
    <property type="evidence" value="ECO:0007669"/>
    <property type="project" value="UniProtKB-EC"/>
</dbReference>
<feature type="domain" description="NAD-dependent epimerase/dehydratase" evidence="1">
    <location>
        <begin position="4"/>
        <end position="211"/>
    </location>
</feature>
<dbReference type="Pfam" id="PF01370">
    <property type="entry name" value="Epimerase"/>
    <property type="match status" value="1"/>
</dbReference>
<proteinExistence type="predicted"/>
<reference evidence="2 3" key="1">
    <citation type="journal article" date="2022" name="bioRxiv">
        <title>Ecology and evolution of chlamydial symbionts of arthropods.</title>
        <authorList>
            <person name="Halter T."/>
            <person name="Koestlbacher S."/>
            <person name="Collingro A."/>
            <person name="Sixt B.S."/>
            <person name="Toenshoff E.R."/>
            <person name="Hendrickx F."/>
            <person name="Kostanjsek R."/>
            <person name="Horn M."/>
        </authorList>
    </citation>
    <scope>NUCLEOTIDE SEQUENCE [LARGE SCALE GENOMIC DNA]</scope>
    <source>
        <strain evidence="2">W744xW776</strain>
    </source>
</reference>
<evidence type="ECO:0000313" key="2">
    <source>
        <dbReference type="EMBL" id="QYF48112.1"/>
    </source>
</evidence>
<dbReference type="InterPro" id="IPR001509">
    <property type="entry name" value="Epimerase_deHydtase"/>
</dbReference>
<dbReference type="SUPFAM" id="SSF51735">
    <property type="entry name" value="NAD(P)-binding Rossmann-fold domains"/>
    <property type="match status" value="1"/>
</dbReference>
<dbReference type="EC" id="5.1.3.2" evidence="2"/>
<dbReference type="InterPro" id="IPR036291">
    <property type="entry name" value="NAD(P)-bd_dom_sf"/>
</dbReference>
<accession>A0ABX8V0T7</accession>